<name>A0A9W9FJQ3_9EURO</name>
<dbReference type="AlphaFoldDB" id="A0A9W9FJQ3"/>
<protein>
    <submittedName>
        <fullName evidence="1">Uncharacterized protein</fullName>
    </submittedName>
</protein>
<evidence type="ECO:0000313" key="2">
    <source>
        <dbReference type="Proteomes" id="UP001141434"/>
    </source>
</evidence>
<reference evidence="1" key="1">
    <citation type="submission" date="2022-11" db="EMBL/GenBank/DDBJ databases">
        <authorList>
            <person name="Petersen C."/>
        </authorList>
    </citation>
    <scope>NUCLEOTIDE SEQUENCE</scope>
    <source>
        <strain evidence="1">IBT 34128</strain>
    </source>
</reference>
<organism evidence="1 2">
    <name type="scientific">Penicillium alfredii</name>
    <dbReference type="NCBI Taxonomy" id="1506179"/>
    <lineage>
        <taxon>Eukaryota</taxon>
        <taxon>Fungi</taxon>
        <taxon>Dikarya</taxon>
        <taxon>Ascomycota</taxon>
        <taxon>Pezizomycotina</taxon>
        <taxon>Eurotiomycetes</taxon>
        <taxon>Eurotiomycetidae</taxon>
        <taxon>Eurotiales</taxon>
        <taxon>Aspergillaceae</taxon>
        <taxon>Penicillium</taxon>
    </lineage>
</organism>
<dbReference type="RefSeq" id="XP_056512241.1">
    <property type="nucleotide sequence ID" value="XM_056654214.1"/>
</dbReference>
<comment type="caution">
    <text evidence="1">The sequence shown here is derived from an EMBL/GenBank/DDBJ whole genome shotgun (WGS) entry which is preliminary data.</text>
</comment>
<sequence length="59" mass="6517">MSDDSVDPGLPRSRRELFSLAKLFVHDGHGGDSHRLGIHAVHHVSVEPARKIRALLRGI</sequence>
<dbReference type="GeneID" id="81393382"/>
<gene>
    <name evidence="1" type="ORF">NUU61_003632</name>
</gene>
<keyword evidence="2" id="KW-1185">Reference proteome</keyword>
<dbReference type="EMBL" id="JAPMSZ010000005">
    <property type="protein sequence ID" value="KAJ5101410.1"/>
    <property type="molecule type" value="Genomic_DNA"/>
</dbReference>
<dbReference type="Proteomes" id="UP001141434">
    <property type="component" value="Unassembled WGS sequence"/>
</dbReference>
<reference evidence="1" key="2">
    <citation type="journal article" date="2023" name="IMA Fungus">
        <title>Comparative genomic study of the Penicillium genus elucidates a diverse pangenome and 15 lateral gene transfer events.</title>
        <authorList>
            <person name="Petersen C."/>
            <person name="Sorensen T."/>
            <person name="Nielsen M.R."/>
            <person name="Sondergaard T.E."/>
            <person name="Sorensen J.L."/>
            <person name="Fitzpatrick D.A."/>
            <person name="Frisvad J.C."/>
            <person name="Nielsen K.L."/>
        </authorList>
    </citation>
    <scope>NUCLEOTIDE SEQUENCE</scope>
    <source>
        <strain evidence="1">IBT 34128</strain>
    </source>
</reference>
<evidence type="ECO:0000313" key="1">
    <source>
        <dbReference type="EMBL" id="KAJ5101410.1"/>
    </source>
</evidence>
<accession>A0A9W9FJQ3</accession>
<proteinExistence type="predicted"/>